<sequence length="158" mass="17012">MSATAGVVTLLALGRRPSTIEVGTVALVALVLAWVAVQLGRSRIVLTPHEINVDGPVLRRRRPRARIAEVWRVTEGTPHPAPAGTLFLLDEHRNLLVKVYAQHYASQDIDRLINALGAPCRSAPWPHRRGTGIGPDRAGPGSPSPLASRSSHGRRDPA</sequence>
<comment type="caution">
    <text evidence="3">The sequence shown here is derived from an EMBL/GenBank/DDBJ whole genome shotgun (WGS) entry which is preliminary data.</text>
</comment>
<dbReference type="EMBL" id="JACJIA010000002">
    <property type="protein sequence ID" value="MBA8950448.1"/>
    <property type="molecule type" value="Genomic_DNA"/>
</dbReference>
<keyword evidence="4" id="KW-1185">Reference proteome</keyword>
<keyword evidence="2" id="KW-1133">Transmembrane helix</keyword>
<reference evidence="3 4" key="1">
    <citation type="submission" date="2020-08" db="EMBL/GenBank/DDBJ databases">
        <title>Genomic Encyclopedia of Type Strains, Phase IV (KMG-IV): sequencing the most valuable type-strain genomes for metagenomic binning, comparative biology and taxonomic classification.</title>
        <authorList>
            <person name="Goeker M."/>
        </authorList>
    </citation>
    <scope>NUCLEOTIDE SEQUENCE [LARGE SCALE GENOMIC DNA]</scope>
    <source>
        <strain evidence="3 4">DSM 44197</strain>
    </source>
</reference>
<gene>
    <name evidence="3" type="ORF">HNR61_002061</name>
</gene>
<dbReference type="AlphaFoldDB" id="A0A7W3LLP1"/>
<feature type="region of interest" description="Disordered" evidence="1">
    <location>
        <begin position="125"/>
        <end position="158"/>
    </location>
</feature>
<evidence type="ECO:0000256" key="1">
    <source>
        <dbReference type="SAM" id="MobiDB-lite"/>
    </source>
</evidence>
<evidence type="ECO:0008006" key="5">
    <source>
        <dbReference type="Google" id="ProtNLM"/>
    </source>
</evidence>
<evidence type="ECO:0000313" key="3">
    <source>
        <dbReference type="EMBL" id="MBA8950448.1"/>
    </source>
</evidence>
<dbReference type="RefSeq" id="WP_182842867.1">
    <property type="nucleotide sequence ID" value="NZ_BAAALP010000002.1"/>
</dbReference>
<evidence type="ECO:0000313" key="4">
    <source>
        <dbReference type="Proteomes" id="UP000572680"/>
    </source>
</evidence>
<name>A0A7W3LLP1_ACTNM</name>
<dbReference type="Proteomes" id="UP000572680">
    <property type="component" value="Unassembled WGS sequence"/>
</dbReference>
<protein>
    <recommendedName>
        <fullName evidence="5">PH domain-containing protein</fullName>
    </recommendedName>
</protein>
<keyword evidence="2" id="KW-0472">Membrane</keyword>
<evidence type="ECO:0000256" key="2">
    <source>
        <dbReference type="SAM" id="Phobius"/>
    </source>
</evidence>
<proteinExistence type="predicted"/>
<accession>A0A7W3LLP1</accession>
<keyword evidence="2" id="KW-0812">Transmembrane</keyword>
<feature type="transmembrane region" description="Helical" evidence="2">
    <location>
        <begin position="20"/>
        <end position="37"/>
    </location>
</feature>
<organism evidence="3 4">
    <name type="scientific">Actinomadura namibiensis</name>
    <dbReference type="NCBI Taxonomy" id="182080"/>
    <lineage>
        <taxon>Bacteria</taxon>
        <taxon>Bacillati</taxon>
        <taxon>Actinomycetota</taxon>
        <taxon>Actinomycetes</taxon>
        <taxon>Streptosporangiales</taxon>
        <taxon>Thermomonosporaceae</taxon>
        <taxon>Actinomadura</taxon>
    </lineage>
</organism>